<evidence type="ECO:0000313" key="1">
    <source>
        <dbReference type="EMBL" id="MCG5443578.1"/>
    </source>
</evidence>
<comment type="caution">
    <text evidence="1">The sequence shown here is derived from an EMBL/GenBank/DDBJ whole genome shotgun (WGS) entry which is preliminary data.</text>
</comment>
<organism evidence="1 2">
    <name type="scientific">Micromonospora trifolii</name>
    <dbReference type="NCBI Taxonomy" id="2911208"/>
    <lineage>
        <taxon>Bacteria</taxon>
        <taxon>Bacillati</taxon>
        <taxon>Actinomycetota</taxon>
        <taxon>Actinomycetes</taxon>
        <taxon>Micromonosporales</taxon>
        <taxon>Micromonosporaceae</taxon>
        <taxon>Micromonospora</taxon>
    </lineage>
</organism>
<dbReference type="Proteomes" id="UP001201629">
    <property type="component" value="Unassembled WGS sequence"/>
</dbReference>
<evidence type="ECO:0000313" key="2">
    <source>
        <dbReference type="Proteomes" id="UP001201629"/>
    </source>
</evidence>
<gene>
    <name evidence="1" type="ORF">NIE79_001391</name>
</gene>
<keyword evidence="2" id="KW-1185">Reference proteome</keyword>
<name>A0ABS9N1H6_9ACTN</name>
<protein>
    <recommendedName>
        <fullName evidence="3">Flavin reductase</fullName>
    </recommendedName>
</protein>
<reference evidence="1 2" key="1">
    <citation type="submission" date="2022-01" db="EMBL/GenBank/DDBJ databases">
        <authorList>
            <person name="Riesco R."/>
            <person name="Trujillo M.E."/>
        </authorList>
    </citation>
    <scope>NUCLEOTIDE SEQUENCE [LARGE SCALE GENOMIC DNA]</scope>
    <source>
        <strain evidence="1 2">NIE79</strain>
    </source>
</reference>
<dbReference type="EMBL" id="JAKKFD010000019">
    <property type="protein sequence ID" value="MCG5443578.1"/>
    <property type="molecule type" value="Genomic_DNA"/>
</dbReference>
<sequence>MATTGVPALGWSACGRTVGRCAGCGQEWPCPDRRRRLLIEYADDRLSLAFYLGLRLADAAADLPGLPADSLHARFLGWARFRPSRSVPGGHQHRGV</sequence>
<accession>A0ABS9N1H6</accession>
<proteinExistence type="predicted"/>
<evidence type="ECO:0008006" key="3">
    <source>
        <dbReference type="Google" id="ProtNLM"/>
    </source>
</evidence>